<comment type="caution">
    <text evidence="1">The sequence shown here is derived from an EMBL/GenBank/DDBJ whole genome shotgun (WGS) entry which is preliminary data.</text>
</comment>
<sequence>MSLTSVLCKITVPEFDGVSPWVLGHFC</sequence>
<proteinExistence type="predicted"/>
<evidence type="ECO:0000313" key="2">
    <source>
        <dbReference type="Proteomes" id="UP000887116"/>
    </source>
</evidence>
<name>A0A8X6HQ57_TRICU</name>
<accession>A0A8X6HQ57</accession>
<reference evidence="1" key="1">
    <citation type="submission" date="2020-07" db="EMBL/GenBank/DDBJ databases">
        <title>Multicomponent nature underlies the extraordinary mechanical properties of spider dragline silk.</title>
        <authorList>
            <person name="Kono N."/>
            <person name="Nakamura H."/>
            <person name="Mori M."/>
            <person name="Yoshida Y."/>
            <person name="Ohtoshi R."/>
            <person name="Malay A.D."/>
            <person name="Moran D.A.P."/>
            <person name="Tomita M."/>
            <person name="Numata K."/>
            <person name="Arakawa K."/>
        </authorList>
    </citation>
    <scope>NUCLEOTIDE SEQUENCE</scope>
</reference>
<gene>
    <name evidence="1" type="ORF">TNCT_215811</name>
</gene>
<organism evidence="1 2">
    <name type="scientific">Trichonephila clavata</name>
    <name type="common">Joro spider</name>
    <name type="synonym">Nephila clavata</name>
    <dbReference type="NCBI Taxonomy" id="2740835"/>
    <lineage>
        <taxon>Eukaryota</taxon>
        <taxon>Metazoa</taxon>
        <taxon>Ecdysozoa</taxon>
        <taxon>Arthropoda</taxon>
        <taxon>Chelicerata</taxon>
        <taxon>Arachnida</taxon>
        <taxon>Araneae</taxon>
        <taxon>Araneomorphae</taxon>
        <taxon>Entelegynae</taxon>
        <taxon>Araneoidea</taxon>
        <taxon>Nephilidae</taxon>
        <taxon>Trichonephila</taxon>
    </lineage>
</organism>
<dbReference type="EMBL" id="BMAO01033640">
    <property type="protein sequence ID" value="GFQ90834.1"/>
    <property type="molecule type" value="Genomic_DNA"/>
</dbReference>
<keyword evidence="2" id="KW-1185">Reference proteome</keyword>
<protein>
    <submittedName>
        <fullName evidence="1">Uncharacterized protein</fullName>
    </submittedName>
</protein>
<evidence type="ECO:0000313" key="1">
    <source>
        <dbReference type="EMBL" id="GFQ90834.1"/>
    </source>
</evidence>
<dbReference type="AlphaFoldDB" id="A0A8X6HQ57"/>
<dbReference type="Proteomes" id="UP000887116">
    <property type="component" value="Unassembled WGS sequence"/>
</dbReference>
<feature type="non-terminal residue" evidence="1">
    <location>
        <position position="27"/>
    </location>
</feature>